<dbReference type="InterPro" id="IPR003008">
    <property type="entry name" value="Tubulin_FtsZ_GTPase"/>
</dbReference>
<dbReference type="GO" id="GO:0016048">
    <property type="term" value="P:detection of temperature stimulus"/>
    <property type="evidence" value="ECO:0007669"/>
    <property type="project" value="EnsemblMetazoa"/>
</dbReference>
<dbReference type="FunCoup" id="G0MK75">
    <property type="interactions" value="3068"/>
</dbReference>
<keyword evidence="5" id="KW-0963">Cytoplasm</keyword>
<dbReference type="InterPro" id="IPR017975">
    <property type="entry name" value="Tubulin_CS"/>
</dbReference>
<evidence type="ECO:0000256" key="7">
    <source>
        <dbReference type="ARBA" id="ARBA00022741"/>
    </source>
</evidence>
<evidence type="ECO:0000256" key="3">
    <source>
        <dbReference type="ARBA" id="ARBA00009636"/>
    </source>
</evidence>
<dbReference type="GO" id="GO:0031122">
    <property type="term" value="P:cytoplasmic microtubule organization"/>
    <property type="evidence" value="ECO:0007669"/>
    <property type="project" value="InterPro"/>
</dbReference>
<comment type="subcellular location">
    <subcellularLocation>
        <location evidence="2">Cytoplasm</location>
        <location evidence="2">Cytoskeleton</location>
        <location evidence="2">Microtubule organizing center</location>
        <location evidence="2">Centrosome</location>
    </subcellularLocation>
</comment>
<dbReference type="GO" id="GO:0000930">
    <property type="term" value="C:gamma-tubulin complex"/>
    <property type="evidence" value="ECO:0007669"/>
    <property type="project" value="InterPro"/>
</dbReference>
<accession>G0MK75</accession>
<evidence type="ECO:0000256" key="10">
    <source>
        <dbReference type="RuleBase" id="RU000352"/>
    </source>
</evidence>
<dbReference type="PRINTS" id="PR01164">
    <property type="entry name" value="GAMMATUBULIN"/>
</dbReference>
<evidence type="ECO:0000313" key="13">
    <source>
        <dbReference type="Proteomes" id="UP000008068"/>
    </source>
</evidence>
<keyword evidence="6 10" id="KW-0493">Microtubule</keyword>
<dbReference type="CDD" id="cd02188">
    <property type="entry name" value="gamma_tubulin"/>
    <property type="match status" value="1"/>
</dbReference>
<dbReference type="Gene3D" id="3.30.1330.20">
    <property type="entry name" value="Tubulin/FtsZ, C-terminal domain"/>
    <property type="match status" value="1"/>
</dbReference>
<dbReference type="AlphaFoldDB" id="G0MK75"/>
<sequence length="461" mass="51780">MSGTGALMTVHVGQCGNQLAQAFWKSMVDEHGINERGQTTHEDDMNDKKDLLFYQADDDHYVPRAVLVDLEPRVINGMMQSPNFSNLFNTDNIFLSDHGGGAGNNWASGYCQGQEVQEKIMDIIIREAENTDNLDGILFTHSVSGGTGSGTGSLLLEKLREAFPKKVIQTYSVFANSDTSQTTDVVVHPYNWVLSMQRLIENPDHVVVLDNAALHRLAAGKFKTDTPTFDHINSLVARIMSTSTAMYRFNSPVCPSIRYLDLAPFPPMHFIQSAISPVVDPNENFTRKTSVADVTRFLLKPTSMMVSTASRVRPNDCMLSAYMFLQGQIEAHTIMSAEQNVDFAINRPPFYMLKPLRMMHAPLSPYVRPQYKVSGLLLNNSTSVAPLFESLLSKYDKLRAKKAFIDKFEKIVSGLRISRKINQTFQENFTLDMMDDAVHIVQDLLEEYKAVVQKDYLTRGL</sequence>
<evidence type="ECO:0000256" key="2">
    <source>
        <dbReference type="ARBA" id="ARBA00004300"/>
    </source>
</evidence>
<organism evidence="13">
    <name type="scientific">Caenorhabditis brenneri</name>
    <name type="common">Nematode worm</name>
    <dbReference type="NCBI Taxonomy" id="135651"/>
    <lineage>
        <taxon>Eukaryota</taxon>
        <taxon>Metazoa</taxon>
        <taxon>Ecdysozoa</taxon>
        <taxon>Nematoda</taxon>
        <taxon>Chromadorea</taxon>
        <taxon>Rhabditida</taxon>
        <taxon>Rhabditina</taxon>
        <taxon>Rhabditomorpha</taxon>
        <taxon>Rhabditoidea</taxon>
        <taxon>Rhabditidae</taxon>
        <taxon>Peloderinae</taxon>
        <taxon>Caenorhabditis</taxon>
    </lineage>
</organism>
<dbReference type="InterPro" id="IPR018316">
    <property type="entry name" value="Tubulin/FtsZ_2-layer-sand-dom"/>
</dbReference>
<dbReference type="InterPro" id="IPR008280">
    <property type="entry name" value="Tub_FtsZ_C"/>
</dbReference>
<dbReference type="Gene3D" id="3.40.50.1440">
    <property type="entry name" value="Tubulin/FtsZ, GTPase domain"/>
    <property type="match status" value="1"/>
</dbReference>
<keyword evidence="13" id="KW-1185">Reference proteome</keyword>
<dbReference type="HOGENOM" id="CLU_015718_1_0_1"/>
<evidence type="ECO:0000259" key="11">
    <source>
        <dbReference type="SMART" id="SM00864"/>
    </source>
</evidence>
<dbReference type="GO" id="GO:0007020">
    <property type="term" value="P:microtubule nucleation"/>
    <property type="evidence" value="ECO:0007669"/>
    <property type="project" value="EnsemblMetazoa"/>
</dbReference>
<keyword evidence="9" id="KW-0206">Cytoskeleton</keyword>
<dbReference type="GO" id="GO:1903436">
    <property type="term" value="P:regulation of mitotic cytokinetic process"/>
    <property type="evidence" value="ECO:0007669"/>
    <property type="project" value="EnsemblMetazoa"/>
</dbReference>
<dbReference type="Pfam" id="PF03953">
    <property type="entry name" value="Tubulin_C"/>
    <property type="match status" value="1"/>
</dbReference>
<dbReference type="GO" id="GO:0005737">
    <property type="term" value="C:cytoplasm"/>
    <property type="evidence" value="ECO:0007669"/>
    <property type="project" value="EnsemblMetazoa"/>
</dbReference>
<keyword evidence="8 10" id="KW-0342">GTP-binding</keyword>
<dbReference type="FunFam" id="3.30.1330.20:FF:000024">
    <property type="entry name" value="Tubulin gamma chain"/>
    <property type="match status" value="1"/>
</dbReference>
<dbReference type="GO" id="GO:0007052">
    <property type="term" value="P:mitotic spindle organization"/>
    <property type="evidence" value="ECO:0007669"/>
    <property type="project" value="EnsemblMetazoa"/>
</dbReference>
<dbReference type="GO" id="GO:0005525">
    <property type="term" value="F:GTP binding"/>
    <property type="evidence" value="ECO:0007669"/>
    <property type="project" value="UniProtKB-UniRule"/>
</dbReference>
<comment type="similarity">
    <text evidence="3 10">Belongs to the tubulin family.</text>
</comment>
<dbReference type="GO" id="GO:0005874">
    <property type="term" value="C:microtubule"/>
    <property type="evidence" value="ECO:0007669"/>
    <property type="project" value="UniProtKB-KW"/>
</dbReference>
<protein>
    <recommendedName>
        <fullName evidence="4 10">Tubulin gamma chain</fullName>
    </recommendedName>
</protein>
<dbReference type="GO" id="GO:0000070">
    <property type="term" value="P:mitotic sister chromatid segregation"/>
    <property type="evidence" value="ECO:0007669"/>
    <property type="project" value="EnsemblMetazoa"/>
</dbReference>
<dbReference type="Proteomes" id="UP000008068">
    <property type="component" value="Unassembled WGS sequence"/>
</dbReference>
<dbReference type="eggNOG" id="KOG1374">
    <property type="taxonomic scope" value="Eukaryota"/>
</dbReference>
<dbReference type="STRING" id="135651.G0MK75"/>
<dbReference type="SUPFAM" id="SSF55307">
    <property type="entry name" value="Tubulin C-terminal domain-like"/>
    <property type="match status" value="1"/>
</dbReference>
<dbReference type="OrthoDB" id="10249382at2759"/>
<comment type="function">
    <text evidence="1">Tubulin is the major constituent of microtubules. The gamma chain is found at microtubule organizing centers (MTOC) such as the spindle poles or the centrosome, suggesting that it is involved in the minus-end nucleation of microtubule assembly.</text>
</comment>
<dbReference type="InterPro" id="IPR023123">
    <property type="entry name" value="Tubulin_C"/>
</dbReference>
<dbReference type="InterPro" id="IPR036525">
    <property type="entry name" value="Tubulin/FtsZ_GTPase_sf"/>
</dbReference>
<dbReference type="GO" id="GO:0051661">
    <property type="term" value="P:maintenance of centrosome location"/>
    <property type="evidence" value="ECO:0007669"/>
    <property type="project" value="EnsemblMetazoa"/>
</dbReference>
<dbReference type="InterPro" id="IPR000217">
    <property type="entry name" value="Tubulin"/>
</dbReference>
<dbReference type="Pfam" id="PF00091">
    <property type="entry name" value="Tubulin"/>
    <property type="match status" value="1"/>
</dbReference>
<keyword evidence="7 10" id="KW-0547">Nucleotide-binding</keyword>
<evidence type="ECO:0000256" key="1">
    <source>
        <dbReference type="ARBA" id="ARBA00004079"/>
    </source>
</evidence>
<dbReference type="PANTHER" id="PTHR11588">
    <property type="entry name" value="TUBULIN"/>
    <property type="match status" value="1"/>
</dbReference>
<evidence type="ECO:0000313" key="12">
    <source>
        <dbReference type="EMBL" id="EGT33677.1"/>
    </source>
</evidence>
<dbReference type="SUPFAM" id="SSF52490">
    <property type="entry name" value="Tubulin nucleotide-binding domain-like"/>
    <property type="match status" value="1"/>
</dbReference>
<reference evidence="13" key="1">
    <citation type="submission" date="2011-07" db="EMBL/GenBank/DDBJ databases">
        <authorList>
            <consortium name="Caenorhabditis brenneri Sequencing and Analysis Consortium"/>
            <person name="Wilson R.K."/>
        </authorList>
    </citation>
    <scope>NUCLEOTIDE SEQUENCE [LARGE SCALE GENOMIC DNA]</scope>
    <source>
        <strain evidence="13">PB2801</strain>
    </source>
</reference>
<dbReference type="OMA" id="HRYISIL"/>
<gene>
    <name evidence="12" type="primary">Cbn-tbg-1</name>
    <name evidence="12" type="ORF">CAEBREN_10193</name>
</gene>
<evidence type="ECO:0000256" key="5">
    <source>
        <dbReference type="ARBA" id="ARBA00022490"/>
    </source>
</evidence>
<name>G0MK75_CAEBE</name>
<dbReference type="InterPro" id="IPR037103">
    <property type="entry name" value="Tubulin/FtsZ-like_C"/>
</dbReference>
<dbReference type="InParanoid" id="G0MK75"/>
<dbReference type="PROSITE" id="PS00227">
    <property type="entry name" value="TUBULIN"/>
    <property type="match status" value="1"/>
</dbReference>
<dbReference type="SMART" id="SM00864">
    <property type="entry name" value="Tubulin"/>
    <property type="match status" value="1"/>
</dbReference>
<comment type="function">
    <text evidence="10">Tubulin is the major constituent of microtubules, protein filaments consisting of alpha- and beta-tubulin heterodimers. Gamma-tubulin is a key component of the gamma-tubulin ring complex (gTuRC) which mediates microtubule nucleation. The gTuRC regulates the minus-end nucleation of alpha-beta tubulin heterodimers that grow into microtubule protafilaments, a critical step in centrosome duplication and spindle formation.</text>
</comment>
<dbReference type="GO" id="GO:0005813">
    <property type="term" value="C:centrosome"/>
    <property type="evidence" value="ECO:0007669"/>
    <property type="project" value="UniProtKB-SubCell"/>
</dbReference>
<evidence type="ECO:0000256" key="9">
    <source>
        <dbReference type="ARBA" id="ARBA00023212"/>
    </source>
</evidence>
<dbReference type="InterPro" id="IPR002454">
    <property type="entry name" value="Gamma_tubulin"/>
</dbReference>
<feature type="domain" description="Tubulin/FtsZ GTPase" evidence="11">
    <location>
        <begin position="49"/>
        <end position="251"/>
    </location>
</feature>
<proteinExistence type="inferred from homology"/>
<dbReference type="GO" id="GO:0009794">
    <property type="term" value="P:regulation of mitotic cell cycle, embryonic"/>
    <property type="evidence" value="ECO:0007669"/>
    <property type="project" value="EnsemblMetazoa"/>
</dbReference>
<dbReference type="Gene3D" id="1.10.287.600">
    <property type="entry name" value="Helix hairpin bin"/>
    <property type="match status" value="1"/>
</dbReference>
<dbReference type="EMBL" id="GL379798">
    <property type="protein sequence ID" value="EGT33677.1"/>
    <property type="molecule type" value="Genomic_DNA"/>
</dbReference>
<dbReference type="PRINTS" id="PR01161">
    <property type="entry name" value="TUBULIN"/>
</dbReference>
<evidence type="ECO:0000256" key="8">
    <source>
        <dbReference type="ARBA" id="ARBA00023134"/>
    </source>
</evidence>
<evidence type="ECO:0000256" key="6">
    <source>
        <dbReference type="ARBA" id="ARBA00022701"/>
    </source>
</evidence>
<dbReference type="FunFam" id="3.40.50.1440:FF:000041">
    <property type="entry name" value="Tubulin gamma chain"/>
    <property type="match status" value="1"/>
</dbReference>
<evidence type="ECO:0000256" key="4">
    <source>
        <dbReference type="ARBA" id="ARBA00018848"/>
    </source>
</evidence>